<proteinExistence type="predicted"/>
<sequence>MEQSLRRFGDKKWDKEAVRVLLKAFPDHKMERSTLLESYRHDRRKLIEFLLASGLIKELRTPSGPADSLANIDFDRLSADYILECVKSGKVGFISALFGS</sequence>
<evidence type="ECO:0000313" key="2">
    <source>
        <dbReference type="Proteomes" id="UP001159364"/>
    </source>
</evidence>
<dbReference type="AlphaFoldDB" id="A0AAV8T840"/>
<comment type="caution">
    <text evidence="1">The sequence shown here is derived from an EMBL/GenBank/DDBJ whole genome shotgun (WGS) entry which is preliminary data.</text>
</comment>
<keyword evidence="2" id="KW-1185">Reference proteome</keyword>
<dbReference type="Proteomes" id="UP001159364">
    <property type="component" value="Linkage Group LG06"/>
</dbReference>
<gene>
    <name evidence="1" type="ORF">K2173_022986</name>
</gene>
<name>A0AAV8T840_9ROSI</name>
<evidence type="ECO:0000313" key="1">
    <source>
        <dbReference type="EMBL" id="KAJ8762857.1"/>
    </source>
</evidence>
<organism evidence="1 2">
    <name type="scientific">Erythroxylum novogranatense</name>
    <dbReference type="NCBI Taxonomy" id="1862640"/>
    <lineage>
        <taxon>Eukaryota</taxon>
        <taxon>Viridiplantae</taxon>
        <taxon>Streptophyta</taxon>
        <taxon>Embryophyta</taxon>
        <taxon>Tracheophyta</taxon>
        <taxon>Spermatophyta</taxon>
        <taxon>Magnoliopsida</taxon>
        <taxon>eudicotyledons</taxon>
        <taxon>Gunneridae</taxon>
        <taxon>Pentapetalae</taxon>
        <taxon>rosids</taxon>
        <taxon>fabids</taxon>
        <taxon>Malpighiales</taxon>
        <taxon>Erythroxylaceae</taxon>
        <taxon>Erythroxylum</taxon>
    </lineage>
</organism>
<protein>
    <submittedName>
        <fullName evidence="1">Uncharacterized protein</fullName>
    </submittedName>
</protein>
<reference evidence="1 2" key="1">
    <citation type="submission" date="2021-09" db="EMBL/GenBank/DDBJ databases">
        <title>Genomic insights and catalytic innovation underlie evolution of tropane alkaloids biosynthesis.</title>
        <authorList>
            <person name="Wang Y.-J."/>
            <person name="Tian T."/>
            <person name="Huang J.-P."/>
            <person name="Huang S.-X."/>
        </authorList>
    </citation>
    <scope>NUCLEOTIDE SEQUENCE [LARGE SCALE GENOMIC DNA]</scope>
    <source>
        <strain evidence="1">KIB-2018</strain>
        <tissue evidence="1">Leaf</tissue>
    </source>
</reference>
<dbReference type="EMBL" id="JAIWQS010000006">
    <property type="protein sequence ID" value="KAJ8762857.1"/>
    <property type="molecule type" value="Genomic_DNA"/>
</dbReference>
<accession>A0AAV8T840</accession>